<sequence length="407" mass="45845">MSASRIQNNEIIIVGGGVAGLALAQGLKHRNIPFRLFERDGQTSTKGYRFRIVDEGLDALQETLSPSLWKLLEDTHPASSPPHLLFLDAITGKRTGYKMSADSYSYPFDRRWVRELLCIGIEEHVHFNKAFQRYELLSLEDGNSAGVRVCFTDGTSVTGRMLIGADGVHSRVRKQFLPQVRLLDLERTVLWCRTPLTPEFEQRFNRQDVLSEHFSVMIDPQDPRHSCLFAPVRWPLDGKVSSVSPNLKDQSDYMFVALNFETPSVKLDTEDARKQYALKITKGWDAGLCTLFNMMTESSAIPIHSNPPEVEVWQSDERITMMGDAIHAMSPTGGSGGLTAVLDAAVLTRELSQSWDGTQWVGLESRISAYEKDMRERAKKVLDISFGGGKLLWAGKEWQEYTEVDNK</sequence>
<evidence type="ECO:0000256" key="3">
    <source>
        <dbReference type="ARBA" id="ARBA00022827"/>
    </source>
</evidence>
<evidence type="ECO:0000259" key="6">
    <source>
        <dbReference type="Pfam" id="PF01494"/>
    </source>
</evidence>
<dbReference type="InterPro" id="IPR002938">
    <property type="entry name" value="FAD-bd"/>
</dbReference>
<dbReference type="InterPro" id="IPR036188">
    <property type="entry name" value="FAD/NAD-bd_sf"/>
</dbReference>
<dbReference type="Pfam" id="PF13450">
    <property type="entry name" value="NAD_binding_8"/>
    <property type="match status" value="1"/>
</dbReference>
<keyword evidence="3" id="KW-0274">FAD</keyword>
<keyword evidence="4" id="KW-0560">Oxidoreductase</keyword>
<dbReference type="SUPFAM" id="SSF51905">
    <property type="entry name" value="FAD/NAD(P)-binding domain"/>
    <property type="match status" value="1"/>
</dbReference>
<evidence type="ECO:0000256" key="2">
    <source>
        <dbReference type="ARBA" id="ARBA00022630"/>
    </source>
</evidence>
<keyword evidence="5" id="KW-0503">Monooxygenase</keyword>
<dbReference type="STRING" id="576137.A0A1L7WMR5"/>
<proteinExistence type="predicted"/>
<evidence type="ECO:0000256" key="1">
    <source>
        <dbReference type="ARBA" id="ARBA00001974"/>
    </source>
</evidence>
<gene>
    <name evidence="7" type="ORF">PAC_03944</name>
</gene>
<dbReference type="AlphaFoldDB" id="A0A1L7WMR5"/>
<protein>
    <recommendedName>
        <fullName evidence="6">FAD-binding domain-containing protein</fullName>
    </recommendedName>
</protein>
<dbReference type="PANTHER" id="PTHR47178:SF5">
    <property type="entry name" value="FAD-BINDING DOMAIN-CONTAINING PROTEIN"/>
    <property type="match status" value="1"/>
</dbReference>
<evidence type="ECO:0000313" key="7">
    <source>
        <dbReference type="EMBL" id="CZR54061.1"/>
    </source>
</evidence>
<dbReference type="EMBL" id="FJOG01000004">
    <property type="protein sequence ID" value="CZR54061.1"/>
    <property type="molecule type" value="Genomic_DNA"/>
</dbReference>
<dbReference type="PANTHER" id="PTHR47178">
    <property type="entry name" value="MONOOXYGENASE, FAD-BINDING"/>
    <property type="match status" value="1"/>
</dbReference>
<dbReference type="GO" id="GO:0071949">
    <property type="term" value="F:FAD binding"/>
    <property type="evidence" value="ECO:0007669"/>
    <property type="project" value="InterPro"/>
</dbReference>
<accession>A0A1L7WMR5</accession>
<comment type="cofactor">
    <cofactor evidence="1">
        <name>FAD</name>
        <dbReference type="ChEBI" id="CHEBI:57692"/>
    </cofactor>
</comment>
<keyword evidence="2" id="KW-0285">Flavoprotein</keyword>
<dbReference type="PRINTS" id="PR00420">
    <property type="entry name" value="RNGMNOXGNASE"/>
</dbReference>
<feature type="domain" description="FAD-binding" evidence="6">
    <location>
        <begin position="140"/>
        <end position="383"/>
    </location>
</feature>
<dbReference type="Gene3D" id="3.50.50.60">
    <property type="entry name" value="FAD/NAD(P)-binding domain"/>
    <property type="match status" value="1"/>
</dbReference>
<organism evidence="7 8">
    <name type="scientific">Phialocephala subalpina</name>
    <dbReference type="NCBI Taxonomy" id="576137"/>
    <lineage>
        <taxon>Eukaryota</taxon>
        <taxon>Fungi</taxon>
        <taxon>Dikarya</taxon>
        <taxon>Ascomycota</taxon>
        <taxon>Pezizomycotina</taxon>
        <taxon>Leotiomycetes</taxon>
        <taxon>Helotiales</taxon>
        <taxon>Mollisiaceae</taxon>
        <taxon>Phialocephala</taxon>
        <taxon>Phialocephala fortinii species complex</taxon>
    </lineage>
</organism>
<reference evidence="7 8" key="1">
    <citation type="submission" date="2016-03" db="EMBL/GenBank/DDBJ databases">
        <authorList>
            <person name="Ploux O."/>
        </authorList>
    </citation>
    <scope>NUCLEOTIDE SEQUENCE [LARGE SCALE GENOMIC DNA]</scope>
    <source>
        <strain evidence="7 8">UAMH 11012</strain>
    </source>
</reference>
<dbReference type="Pfam" id="PF01494">
    <property type="entry name" value="FAD_binding_3"/>
    <property type="match status" value="1"/>
</dbReference>
<dbReference type="GO" id="GO:0004497">
    <property type="term" value="F:monooxygenase activity"/>
    <property type="evidence" value="ECO:0007669"/>
    <property type="project" value="UniProtKB-KW"/>
</dbReference>
<dbReference type="OrthoDB" id="655030at2759"/>
<name>A0A1L7WMR5_9HELO</name>
<evidence type="ECO:0000313" key="8">
    <source>
        <dbReference type="Proteomes" id="UP000184330"/>
    </source>
</evidence>
<keyword evidence="8" id="KW-1185">Reference proteome</keyword>
<dbReference type="Proteomes" id="UP000184330">
    <property type="component" value="Unassembled WGS sequence"/>
</dbReference>
<evidence type="ECO:0000256" key="4">
    <source>
        <dbReference type="ARBA" id="ARBA00023002"/>
    </source>
</evidence>
<evidence type="ECO:0000256" key="5">
    <source>
        <dbReference type="ARBA" id="ARBA00023033"/>
    </source>
</evidence>